<dbReference type="EMBL" id="PSNX01000015">
    <property type="protein sequence ID" value="PPE65284.1"/>
    <property type="molecule type" value="Genomic_DNA"/>
</dbReference>
<keyword evidence="14" id="KW-1185">Reference proteome</keyword>
<evidence type="ECO:0000256" key="5">
    <source>
        <dbReference type="ARBA" id="ARBA00022729"/>
    </source>
</evidence>
<dbReference type="CDD" id="cd14844">
    <property type="entry name" value="Zn-DD-carboxypeptidase_like"/>
    <property type="match status" value="1"/>
</dbReference>
<comment type="pathway">
    <text evidence="2">Cell wall biogenesis; cell wall polysaccharide biosynthesis.</text>
</comment>
<dbReference type="Proteomes" id="UP000238605">
    <property type="component" value="Unassembled WGS sequence"/>
</dbReference>
<evidence type="ECO:0000256" key="10">
    <source>
        <dbReference type="ARBA" id="ARBA00093448"/>
    </source>
</evidence>
<evidence type="ECO:0000256" key="8">
    <source>
        <dbReference type="ARBA" id="ARBA00023049"/>
    </source>
</evidence>
<evidence type="ECO:0000256" key="9">
    <source>
        <dbReference type="ARBA" id="ARBA00023316"/>
    </source>
</evidence>
<gene>
    <name evidence="13" type="ORF">C1704_15190</name>
</gene>
<keyword evidence="6" id="KW-0378">Hydrolase</keyword>
<keyword evidence="4" id="KW-0479">Metal-binding</keyword>
<evidence type="ECO:0000256" key="2">
    <source>
        <dbReference type="ARBA" id="ARBA00004776"/>
    </source>
</evidence>
<name>A0A2S5SRG9_9BURK</name>
<evidence type="ECO:0000256" key="4">
    <source>
        <dbReference type="ARBA" id="ARBA00022723"/>
    </source>
</evidence>
<dbReference type="OrthoDB" id="9782994at2"/>
<dbReference type="Gene3D" id="3.30.1380.10">
    <property type="match status" value="1"/>
</dbReference>
<dbReference type="AlphaFoldDB" id="A0A2S5SRG9"/>
<keyword evidence="3" id="KW-0645">Protease</keyword>
<evidence type="ECO:0000256" key="11">
    <source>
        <dbReference type="ARBA" id="ARBA00093666"/>
    </source>
</evidence>
<dbReference type="GO" id="GO:0046872">
    <property type="term" value="F:metal ion binding"/>
    <property type="evidence" value="ECO:0007669"/>
    <property type="project" value="UniProtKB-KW"/>
</dbReference>
<reference evidence="13 14" key="1">
    <citation type="submission" date="2018-02" db="EMBL/GenBank/DDBJ databases">
        <title>Reclassifiation of [Polyangium] brachysporum DSM 7029 as Guopingzhaonella breviflexa gen. nov., sp. nov., a member of the family Comamonadaceae.</title>
        <authorList>
            <person name="Tang B."/>
        </authorList>
    </citation>
    <scope>NUCLEOTIDE SEQUENCE [LARGE SCALE GENOMIC DNA]</scope>
    <source>
        <strain evidence="13 14">BCRC 80649</strain>
    </source>
</reference>
<proteinExistence type="inferred from homology"/>
<evidence type="ECO:0000256" key="12">
    <source>
        <dbReference type="SAM" id="MobiDB-lite"/>
    </source>
</evidence>
<dbReference type="PANTHER" id="PTHR37425">
    <property type="match status" value="1"/>
</dbReference>
<keyword evidence="8" id="KW-0482">Metalloprotease</keyword>
<organism evidence="13 14">
    <name type="scientific">Caldimonas caldifontis</name>
    <dbReference type="NCBI Taxonomy" id="1452508"/>
    <lineage>
        <taxon>Bacteria</taxon>
        <taxon>Pseudomonadati</taxon>
        <taxon>Pseudomonadota</taxon>
        <taxon>Betaproteobacteria</taxon>
        <taxon>Burkholderiales</taxon>
        <taxon>Sphaerotilaceae</taxon>
        <taxon>Caldimonas</taxon>
    </lineage>
</organism>
<dbReference type="InterPro" id="IPR009045">
    <property type="entry name" value="Zn_M74/Hedgehog-like"/>
</dbReference>
<protein>
    <recommendedName>
        <fullName evidence="11">Murein endopeptidase K</fullName>
    </recommendedName>
</protein>
<evidence type="ECO:0000256" key="6">
    <source>
        <dbReference type="ARBA" id="ARBA00022801"/>
    </source>
</evidence>
<evidence type="ECO:0000256" key="1">
    <source>
        <dbReference type="ARBA" id="ARBA00001947"/>
    </source>
</evidence>
<dbReference type="InterPro" id="IPR010275">
    <property type="entry name" value="MepK"/>
</dbReference>
<feature type="region of interest" description="Disordered" evidence="12">
    <location>
        <begin position="1"/>
        <end position="26"/>
    </location>
</feature>
<keyword evidence="5" id="KW-0732">Signal</keyword>
<dbReference type="Pfam" id="PF05951">
    <property type="entry name" value="Peptidase_M15_2"/>
    <property type="match status" value="1"/>
</dbReference>
<comment type="cofactor">
    <cofactor evidence="1">
        <name>Zn(2+)</name>
        <dbReference type="ChEBI" id="CHEBI:29105"/>
    </cofactor>
</comment>
<dbReference type="GO" id="GO:0008237">
    <property type="term" value="F:metallopeptidase activity"/>
    <property type="evidence" value="ECO:0007669"/>
    <property type="project" value="UniProtKB-KW"/>
</dbReference>
<evidence type="ECO:0000313" key="14">
    <source>
        <dbReference type="Proteomes" id="UP000238605"/>
    </source>
</evidence>
<dbReference type="SUPFAM" id="SSF55166">
    <property type="entry name" value="Hedgehog/DD-peptidase"/>
    <property type="match status" value="1"/>
</dbReference>
<dbReference type="GO" id="GO:0071555">
    <property type="term" value="P:cell wall organization"/>
    <property type="evidence" value="ECO:0007669"/>
    <property type="project" value="UniProtKB-KW"/>
</dbReference>
<accession>A0A2S5SRG9</accession>
<sequence>MAPPERGGTVCDSCIPSTPERHEPASGLILPARRRLLGALAAAPLALALPGLARAGKAQPSGGFRALEFLHLHTGERLKVEYFSAGQYVPDALQAVNHLLRDFRTGDVAEMDPGLLDLLHRLHETTGSQQPFQIISAYRSPQTNEMLRGRNARSGVATTSLHMRGQAMDIRLGDVALTDLRDAALSLQAGGVGYYAKSNFVHVDTGRVRSW</sequence>
<dbReference type="GO" id="GO:0006508">
    <property type="term" value="P:proteolysis"/>
    <property type="evidence" value="ECO:0007669"/>
    <property type="project" value="UniProtKB-KW"/>
</dbReference>
<dbReference type="PANTHER" id="PTHR37425:SF1">
    <property type="entry name" value="OUTER MEMBRANE PROTEIN"/>
    <property type="match status" value="1"/>
</dbReference>
<comment type="caution">
    <text evidence="13">The sequence shown here is derived from an EMBL/GenBank/DDBJ whole genome shotgun (WGS) entry which is preliminary data.</text>
</comment>
<evidence type="ECO:0000256" key="3">
    <source>
        <dbReference type="ARBA" id="ARBA00022670"/>
    </source>
</evidence>
<keyword evidence="7" id="KW-0862">Zinc</keyword>
<evidence type="ECO:0000256" key="7">
    <source>
        <dbReference type="ARBA" id="ARBA00022833"/>
    </source>
</evidence>
<keyword evidence="9" id="KW-0961">Cell wall biogenesis/degradation</keyword>
<comment type="similarity">
    <text evidence="10">Belongs to the peptidase M15 family.</text>
</comment>
<evidence type="ECO:0000313" key="13">
    <source>
        <dbReference type="EMBL" id="PPE65284.1"/>
    </source>
</evidence>